<dbReference type="AlphaFoldDB" id="A0AA85FJ35"/>
<sequence length="294" mass="32630">MSCSQELFSTFGGGLSTRHQTGVHEDDQEHFQDINDIENKCRRIGVAGIELADLRDSTFNHVCHFTDSEITVGSAIQNTHILNDKGICKYEPLENNLGSDLAFSDSFTDSITFPVSSFQLGPSASRLNYVTIEQSSSCSNGDSLVPDLCAVEEEKQSTENKLNPSNSNCALSSNNSNQICKSETITSGLLKSTTSSTSAETKNTDFAQNLNARTVKPIYVNTLIKSFSGRNGRRAPVRRQFSETAGMDFGTNLFMLTFSWHLLDENLKNSLNFWILLVFSFTVFPVIFEQQHIF</sequence>
<feature type="transmembrane region" description="Helical" evidence="1">
    <location>
        <begin position="271"/>
        <end position="288"/>
    </location>
</feature>
<accession>A0AA85FJ35</accession>
<organism evidence="2 3">
    <name type="scientific">Schistosoma rodhaini</name>
    <dbReference type="NCBI Taxonomy" id="6188"/>
    <lineage>
        <taxon>Eukaryota</taxon>
        <taxon>Metazoa</taxon>
        <taxon>Spiralia</taxon>
        <taxon>Lophotrochozoa</taxon>
        <taxon>Platyhelminthes</taxon>
        <taxon>Trematoda</taxon>
        <taxon>Digenea</taxon>
        <taxon>Strigeidida</taxon>
        <taxon>Schistosomatoidea</taxon>
        <taxon>Schistosomatidae</taxon>
        <taxon>Schistosoma</taxon>
    </lineage>
</organism>
<reference evidence="3" key="2">
    <citation type="submission" date="2023-11" db="UniProtKB">
        <authorList>
            <consortium name="WormBaseParasite"/>
        </authorList>
    </citation>
    <scope>IDENTIFICATION</scope>
</reference>
<dbReference type="WBParaSite" id="SRDH1_49660.1">
    <property type="protein sequence ID" value="SRDH1_49660.1"/>
    <property type="gene ID" value="SRDH1_49660"/>
</dbReference>
<proteinExistence type="predicted"/>
<evidence type="ECO:0000313" key="2">
    <source>
        <dbReference type="Proteomes" id="UP000050792"/>
    </source>
</evidence>
<evidence type="ECO:0000313" key="3">
    <source>
        <dbReference type="WBParaSite" id="SRDH1_49660.1"/>
    </source>
</evidence>
<evidence type="ECO:0000256" key="1">
    <source>
        <dbReference type="SAM" id="Phobius"/>
    </source>
</evidence>
<keyword evidence="1" id="KW-0472">Membrane</keyword>
<keyword evidence="1" id="KW-1133">Transmembrane helix</keyword>
<protein>
    <submittedName>
        <fullName evidence="3">Uncharacterized protein</fullName>
    </submittedName>
</protein>
<keyword evidence="1" id="KW-0812">Transmembrane</keyword>
<keyword evidence="2" id="KW-1185">Reference proteome</keyword>
<reference evidence="2" key="1">
    <citation type="submission" date="2022-06" db="EMBL/GenBank/DDBJ databases">
        <authorList>
            <person name="Berger JAMES D."/>
            <person name="Berger JAMES D."/>
        </authorList>
    </citation>
    <scope>NUCLEOTIDE SEQUENCE [LARGE SCALE GENOMIC DNA]</scope>
</reference>
<name>A0AA85FJ35_9TREM</name>
<dbReference type="Proteomes" id="UP000050792">
    <property type="component" value="Unassembled WGS sequence"/>
</dbReference>